<feature type="transmembrane region" description="Helical" evidence="6">
    <location>
        <begin position="111"/>
        <end position="138"/>
    </location>
</feature>
<keyword evidence="4 6" id="KW-0472">Membrane</keyword>
<organism evidence="8 9">
    <name type="scientific">Micromonospora echinaurantiaca</name>
    <dbReference type="NCBI Taxonomy" id="47857"/>
    <lineage>
        <taxon>Bacteria</taxon>
        <taxon>Bacillati</taxon>
        <taxon>Actinomycetota</taxon>
        <taxon>Actinomycetes</taxon>
        <taxon>Micromonosporales</taxon>
        <taxon>Micromonosporaceae</taxon>
        <taxon>Micromonospora</taxon>
    </lineage>
</organism>
<accession>A0A1C5HX44</accession>
<keyword evidence="2 6" id="KW-0812">Transmembrane</keyword>
<name>A0A1C5HX44_9ACTN</name>
<dbReference type="PROSITE" id="PS51012">
    <property type="entry name" value="ABC_TM2"/>
    <property type="match status" value="1"/>
</dbReference>
<dbReference type="InterPro" id="IPR013525">
    <property type="entry name" value="ABC2_TM"/>
</dbReference>
<dbReference type="GO" id="GO:0046677">
    <property type="term" value="P:response to antibiotic"/>
    <property type="evidence" value="ECO:0007669"/>
    <property type="project" value="UniProtKB-KW"/>
</dbReference>
<dbReference type="EMBL" id="LT607750">
    <property type="protein sequence ID" value="SCG50559.1"/>
    <property type="molecule type" value="Genomic_DNA"/>
</dbReference>
<dbReference type="InterPro" id="IPR000412">
    <property type="entry name" value="ABC_2_transport"/>
</dbReference>
<dbReference type="Proteomes" id="UP000198217">
    <property type="component" value="Chromosome I"/>
</dbReference>
<feature type="transmembrane region" description="Helical" evidence="6">
    <location>
        <begin position="150"/>
        <end position="173"/>
    </location>
</feature>
<dbReference type="Pfam" id="PF01061">
    <property type="entry name" value="ABC2_membrane"/>
    <property type="match status" value="1"/>
</dbReference>
<evidence type="ECO:0000256" key="6">
    <source>
        <dbReference type="RuleBase" id="RU361157"/>
    </source>
</evidence>
<keyword evidence="5" id="KW-0046">Antibiotic resistance</keyword>
<evidence type="ECO:0000256" key="2">
    <source>
        <dbReference type="ARBA" id="ARBA00022692"/>
    </source>
</evidence>
<dbReference type="GO" id="GO:0043190">
    <property type="term" value="C:ATP-binding cassette (ABC) transporter complex"/>
    <property type="evidence" value="ECO:0007669"/>
    <property type="project" value="InterPro"/>
</dbReference>
<reference evidence="8 9" key="1">
    <citation type="submission" date="2016-06" db="EMBL/GenBank/DDBJ databases">
        <authorList>
            <person name="Kjaerup R.B."/>
            <person name="Dalgaard T.S."/>
            <person name="Juul-Madsen H.R."/>
        </authorList>
    </citation>
    <scope>NUCLEOTIDE SEQUENCE [LARGE SCALE GENOMIC DNA]</scope>
    <source>
        <strain evidence="8 9">DSM 43904</strain>
    </source>
</reference>
<dbReference type="PANTHER" id="PTHR43229:SF2">
    <property type="entry name" value="NODULATION PROTEIN J"/>
    <property type="match status" value="1"/>
</dbReference>
<proteinExistence type="inferred from homology"/>
<comment type="similarity">
    <text evidence="6">Belongs to the ABC-2 integral membrane protein family.</text>
</comment>
<dbReference type="RefSeq" id="WP_088993858.1">
    <property type="nucleotide sequence ID" value="NZ_LT607750.1"/>
</dbReference>
<evidence type="ECO:0000313" key="8">
    <source>
        <dbReference type="EMBL" id="SCG50559.1"/>
    </source>
</evidence>
<dbReference type="PIRSF" id="PIRSF006648">
    <property type="entry name" value="DrrB"/>
    <property type="match status" value="1"/>
</dbReference>
<evidence type="ECO:0000259" key="7">
    <source>
        <dbReference type="PROSITE" id="PS51012"/>
    </source>
</evidence>
<feature type="transmembrane region" description="Helical" evidence="6">
    <location>
        <begin position="237"/>
        <end position="260"/>
    </location>
</feature>
<dbReference type="InterPro" id="IPR047817">
    <property type="entry name" value="ABC2_TM_bact-type"/>
</dbReference>
<feature type="transmembrane region" description="Helical" evidence="6">
    <location>
        <begin position="36"/>
        <end position="57"/>
    </location>
</feature>
<evidence type="ECO:0000256" key="5">
    <source>
        <dbReference type="ARBA" id="ARBA00023251"/>
    </source>
</evidence>
<keyword evidence="3 6" id="KW-1133">Transmembrane helix</keyword>
<protein>
    <recommendedName>
        <fullName evidence="6">Transport permease protein</fullName>
    </recommendedName>
</protein>
<keyword evidence="9" id="KW-1185">Reference proteome</keyword>
<feature type="domain" description="ABC transmembrane type-2" evidence="7">
    <location>
        <begin position="34"/>
        <end position="268"/>
    </location>
</feature>
<evidence type="ECO:0000256" key="4">
    <source>
        <dbReference type="ARBA" id="ARBA00023136"/>
    </source>
</evidence>
<comment type="subcellular location">
    <subcellularLocation>
        <location evidence="6">Cell membrane</location>
        <topology evidence="6">Multi-pass membrane protein</topology>
    </subcellularLocation>
    <subcellularLocation>
        <location evidence="1">Membrane</location>
        <topology evidence="1">Multi-pass membrane protein</topology>
    </subcellularLocation>
</comment>
<keyword evidence="6" id="KW-1003">Cell membrane</keyword>
<dbReference type="AlphaFoldDB" id="A0A1C5HX44"/>
<keyword evidence="6" id="KW-0813">Transport</keyword>
<evidence type="ECO:0000313" key="9">
    <source>
        <dbReference type="Proteomes" id="UP000198217"/>
    </source>
</evidence>
<evidence type="ECO:0000256" key="3">
    <source>
        <dbReference type="ARBA" id="ARBA00022989"/>
    </source>
</evidence>
<dbReference type="PANTHER" id="PTHR43229">
    <property type="entry name" value="NODULATION PROTEIN J"/>
    <property type="match status" value="1"/>
</dbReference>
<gene>
    <name evidence="8" type="ORF">GA0070609_2392</name>
</gene>
<dbReference type="GO" id="GO:0140359">
    <property type="term" value="F:ABC-type transporter activity"/>
    <property type="evidence" value="ECO:0007669"/>
    <property type="project" value="InterPro"/>
</dbReference>
<sequence>MSNLTLAPARLRWAVTDSAVLTGRALRHWARQPGQLIVGLLFPVLLVLMFGYLFGGAMSVPGGGDYREFLLPGLFAMTMAFGIEATYAAVATDTARGVTDRFRSLPMAPSAVVTGRAAADVLHSAAGLAVMLGCGWLVGWQWRNGLLPALAAIGLLLLLRVALIWAGIYLALLLRRPESVVALQILVWPVGFTSNAYVPPETMPGWLAALAEWNPLSATVAACRELFGNPGWGGDSFAAQHAVVLAVAWPVLLIAVFLPLSVRRYRRLSR</sequence>
<feature type="transmembrane region" description="Helical" evidence="6">
    <location>
        <begin position="180"/>
        <end position="198"/>
    </location>
</feature>
<feature type="transmembrane region" description="Helical" evidence="6">
    <location>
        <begin position="69"/>
        <end position="90"/>
    </location>
</feature>
<evidence type="ECO:0000256" key="1">
    <source>
        <dbReference type="ARBA" id="ARBA00004141"/>
    </source>
</evidence>
<dbReference type="InterPro" id="IPR051784">
    <property type="entry name" value="Nod_factor_ABC_transporter"/>
</dbReference>